<dbReference type="Pfam" id="PF01311">
    <property type="entry name" value="Bac_export_1"/>
    <property type="match status" value="1"/>
</dbReference>
<evidence type="ECO:0000256" key="5">
    <source>
        <dbReference type="ARBA" id="ARBA00022692"/>
    </source>
</evidence>
<proteinExistence type="inferred from homology"/>
<keyword evidence="12" id="KW-0969">Cilium</keyword>
<feature type="transmembrane region" description="Helical" evidence="10">
    <location>
        <begin position="130"/>
        <end position="156"/>
    </location>
</feature>
<keyword evidence="12" id="KW-0966">Cell projection</keyword>
<dbReference type="PRINTS" id="PR00953">
    <property type="entry name" value="TYPE3IMRPROT"/>
</dbReference>
<evidence type="ECO:0000256" key="9">
    <source>
        <dbReference type="NCBIfam" id="TIGR01400"/>
    </source>
</evidence>
<dbReference type="EMBL" id="CP065053">
    <property type="protein sequence ID" value="QPI50210.1"/>
    <property type="molecule type" value="Genomic_DNA"/>
</dbReference>
<comment type="subcellular location">
    <subcellularLocation>
        <location evidence="10">Cell membrane</location>
        <topology evidence="10">Multi-pass membrane protein</topology>
    </subcellularLocation>
    <subcellularLocation>
        <location evidence="10">Bacterial flagellum basal body</location>
    </subcellularLocation>
</comment>
<feature type="transmembrane region" description="Helical" evidence="10">
    <location>
        <begin position="176"/>
        <end position="202"/>
    </location>
</feature>
<dbReference type="PANTHER" id="PTHR30065">
    <property type="entry name" value="FLAGELLAR BIOSYNTHETIC PROTEIN FLIR"/>
    <property type="match status" value="1"/>
</dbReference>
<feature type="transmembrane region" description="Helical" evidence="10">
    <location>
        <begin position="12"/>
        <end position="34"/>
    </location>
</feature>
<dbReference type="InterPro" id="IPR002010">
    <property type="entry name" value="T3SS_IM_R"/>
</dbReference>
<keyword evidence="4 10" id="KW-1003">Cell membrane</keyword>
<organism evidence="12 13">
    <name type="scientific">Massilia antarctica</name>
    <dbReference type="NCBI Taxonomy" id="2765360"/>
    <lineage>
        <taxon>Bacteria</taxon>
        <taxon>Pseudomonadati</taxon>
        <taxon>Pseudomonadota</taxon>
        <taxon>Betaproteobacteria</taxon>
        <taxon>Burkholderiales</taxon>
        <taxon>Oxalobacteraceae</taxon>
        <taxon>Telluria group</taxon>
        <taxon>Massilia</taxon>
    </lineage>
</organism>
<sequence>MLTLTSAEMNAWIAGLLWPLSRILGLITSAPLFGNASVPVPVKIGLGVLLASIIAPAIPAIPAADPLSMAGLLILMQELLIGVAMGFAIRLVFAAIEMAGEISSLTMGLGFASFFDPLTKGRSSAVSQFLALIATMAFLAANAHLVLLEALAESFISMPISATPMSSSAEWELAKWGGLIFSAGLHLSLPVVAALLITQVALGILTRAAPQLNIFGIGFPITLGVGMLVIVMVLPYLGNPFQVLFNEGIETARRVPRMAATPPAPATPARADRPAALPDGPAQGATGQQP</sequence>
<protein>
    <recommendedName>
        <fullName evidence="3 9">Flagellar biosynthetic protein FliR</fullName>
    </recommendedName>
</protein>
<dbReference type="Proteomes" id="UP000662888">
    <property type="component" value="Chromosome"/>
</dbReference>
<evidence type="ECO:0000256" key="8">
    <source>
        <dbReference type="ARBA" id="ARBA00023143"/>
    </source>
</evidence>
<evidence type="ECO:0000256" key="3">
    <source>
        <dbReference type="ARBA" id="ARBA00021717"/>
    </source>
</evidence>
<evidence type="ECO:0000313" key="12">
    <source>
        <dbReference type="EMBL" id="QPI50210.1"/>
    </source>
</evidence>
<evidence type="ECO:0000256" key="4">
    <source>
        <dbReference type="ARBA" id="ARBA00022475"/>
    </source>
</evidence>
<evidence type="ECO:0000256" key="6">
    <source>
        <dbReference type="ARBA" id="ARBA00022989"/>
    </source>
</evidence>
<comment type="similarity">
    <text evidence="2 10">Belongs to the FliR/MopE/SpaR family.</text>
</comment>
<feature type="transmembrane region" description="Helical" evidence="10">
    <location>
        <begin position="73"/>
        <end position="96"/>
    </location>
</feature>
<evidence type="ECO:0000256" key="7">
    <source>
        <dbReference type="ARBA" id="ARBA00023136"/>
    </source>
</evidence>
<name>A0AA49A906_9BURK</name>
<evidence type="ECO:0000256" key="1">
    <source>
        <dbReference type="ARBA" id="ARBA00002578"/>
    </source>
</evidence>
<dbReference type="RefSeq" id="WP_206089766.1">
    <property type="nucleotide sequence ID" value="NZ_CP065053.1"/>
</dbReference>
<evidence type="ECO:0000256" key="10">
    <source>
        <dbReference type="RuleBase" id="RU362071"/>
    </source>
</evidence>
<gene>
    <name evidence="12" type="primary">fliR</name>
    <name evidence="12" type="ORF">IV454_00775</name>
</gene>
<evidence type="ECO:0000256" key="2">
    <source>
        <dbReference type="ARBA" id="ARBA00009772"/>
    </source>
</evidence>
<keyword evidence="13" id="KW-1185">Reference proteome</keyword>
<evidence type="ECO:0000256" key="11">
    <source>
        <dbReference type="SAM" id="MobiDB-lite"/>
    </source>
</evidence>
<evidence type="ECO:0000313" key="13">
    <source>
        <dbReference type="Proteomes" id="UP000662888"/>
    </source>
</evidence>
<feature type="transmembrane region" description="Helical" evidence="10">
    <location>
        <begin position="40"/>
        <end position="61"/>
    </location>
</feature>
<comment type="function">
    <text evidence="1 10">Role in flagellar biosynthesis.</text>
</comment>
<feature type="transmembrane region" description="Helical" evidence="10">
    <location>
        <begin position="214"/>
        <end position="237"/>
    </location>
</feature>
<dbReference type="PANTHER" id="PTHR30065:SF8">
    <property type="entry name" value="FLAGELLAR BIOSYNTHETIC PROTEIN FLIR"/>
    <property type="match status" value="1"/>
</dbReference>
<keyword evidence="5 10" id="KW-0812">Transmembrane</keyword>
<dbReference type="NCBIfam" id="TIGR01400">
    <property type="entry name" value="fliR"/>
    <property type="match status" value="1"/>
</dbReference>
<keyword evidence="7 10" id="KW-0472">Membrane</keyword>
<keyword evidence="8 10" id="KW-0975">Bacterial flagellum</keyword>
<keyword evidence="6 10" id="KW-1133">Transmembrane helix</keyword>
<keyword evidence="12" id="KW-0282">Flagellum</keyword>
<reference evidence="12 13" key="1">
    <citation type="submission" date="2020-11" db="EMBL/GenBank/DDBJ databases">
        <authorList>
            <person name="Sun Q."/>
        </authorList>
    </citation>
    <scope>NUCLEOTIDE SEQUENCE [LARGE SCALE GENOMIC DNA]</scope>
    <source>
        <strain evidence="12 13">P8398</strain>
    </source>
</reference>
<accession>A0AA49A906</accession>
<dbReference type="InterPro" id="IPR006303">
    <property type="entry name" value="FliR"/>
</dbReference>
<feature type="region of interest" description="Disordered" evidence="11">
    <location>
        <begin position="258"/>
        <end position="290"/>
    </location>
</feature>